<feature type="region of interest" description="Disordered" evidence="2">
    <location>
        <begin position="144"/>
        <end position="165"/>
    </location>
</feature>
<dbReference type="CDD" id="cd24142">
    <property type="entry name" value="ACL4-like"/>
    <property type="match status" value="1"/>
</dbReference>
<reference evidence="3 4" key="1">
    <citation type="submission" date="2015-07" db="EMBL/GenBank/DDBJ databases">
        <title>The genome of the fungus Escovopsis weberi, a specialized disease agent of ant agriculture.</title>
        <authorList>
            <person name="de Man T.J."/>
            <person name="Stajich J.E."/>
            <person name="Kubicek C.P."/>
            <person name="Chenthamara K."/>
            <person name="Atanasova L."/>
            <person name="Druzhinina I.S."/>
            <person name="Birnbaum S."/>
            <person name="Barribeau S.M."/>
            <person name="Teiling C."/>
            <person name="Suen G."/>
            <person name="Currie C."/>
            <person name="Gerardo N.M."/>
        </authorList>
    </citation>
    <scope>NUCLEOTIDE SEQUENCE [LARGE SCALE GENOMIC DNA]</scope>
</reference>
<dbReference type="AlphaFoldDB" id="A0A0M9VV47"/>
<comment type="caution">
    <text evidence="3">The sequence shown here is derived from an EMBL/GenBank/DDBJ whole genome shotgun (WGS) entry which is preliminary data.</text>
</comment>
<proteinExistence type="predicted"/>
<feature type="compositionally biased region" description="Basic residues" evidence="2">
    <location>
        <begin position="1"/>
        <end position="11"/>
    </location>
</feature>
<gene>
    <name evidence="3" type="ORF">ESCO_005518</name>
</gene>
<dbReference type="Gene3D" id="1.25.40.10">
    <property type="entry name" value="Tetratricopeptide repeat domain"/>
    <property type="match status" value="2"/>
</dbReference>
<keyword evidence="1" id="KW-0802">TPR repeat</keyword>
<dbReference type="PROSITE" id="PS50005">
    <property type="entry name" value="TPR"/>
    <property type="match status" value="1"/>
</dbReference>
<organism evidence="3 4">
    <name type="scientific">Escovopsis weberi</name>
    <dbReference type="NCBI Taxonomy" id="150374"/>
    <lineage>
        <taxon>Eukaryota</taxon>
        <taxon>Fungi</taxon>
        <taxon>Dikarya</taxon>
        <taxon>Ascomycota</taxon>
        <taxon>Pezizomycotina</taxon>
        <taxon>Sordariomycetes</taxon>
        <taxon>Hypocreomycetidae</taxon>
        <taxon>Hypocreales</taxon>
        <taxon>Hypocreaceae</taxon>
        <taxon>Escovopsis</taxon>
    </lineage>
</organism>
<evidence type="ECO:0000256" key="1">
    <source>
        <dbReference type="PROSITE-ProRule" id="PRU00339"/>
    </source>
</evidence>
<sequence>MAPSRPSKKGKQEKQQQQQQKPNNAGALLADADTQYEVGNLDEAIALAGRALEATGPGGDFELRALNSLGIYSLEAGDAEDARGFFTRAVALDEQGLVDERVGGGPDKFLFLAQLSEEGGQDSVSWFERGAAALRAQILALSGESKGDDKNSSGGGGSSSSSSAGEALAHAQTRLGGVLCAVAEVYMTDLSWEADAEARCEALVTEAMLIAPGAAETWQTVANVRISQERAEEARAALRRSLELWQDLGPEDPAVPAFPTRVSLARLLMETEMEEQALVVLERLVTDDDSSVEVWYLGGWCLYVAGEKLREARQQKEEEDEEEDEWKATWRYARRWLMQCLKLYELEEYEDERLGAHAAELLASINGELGEPPEDEDDEAWEGISDDDEGHEDAEMEG</sequence>
<dbReference type="InterPro" id="IPR019734">
    <property type="entry name" value="TPR_rpt"/>
</dbReference>
<dbReference type="OrthoDB" id="1914839at2759"/>
<feature type="compositionally biased region" description="Acidic residues" evidence="2">
    <location>
        <begin position="371"/>
        <end position="398"/>
    </location>
</feature>
<dbReference type="Proteomes" id="UP000053831">
    <property type="component" value="Unassembled WGS sequence"/>
</dbReference>
<dbReference type="InterPro" id="IPR011990">
    <property type="entry name" value="TPR-like_helical_dom_sf"/>
</dbReference>
<feature type="repeat" description="TPR" evidence="1">
    <location>
        <begin position="63"/>
        <end position="96"/>
    </location>
</feature>
<evidence type="ECO:0000313" key="4">
    <source>
        <dbReference type="Proteomes" id="UP000053831"/>
    </source>
</evidence>
<evidence type="ECO:0000256" key="2">
    <source>
        <dbReference type="SAM" id="MobiDB-lite"/>
    </source>
</evidence>
<name>A0A0M9VV47_ESCWE</name>
<accession>A0A0M9VV47</accession>
<dbReference type="SUPFAM" id="SSF48452">
    <property type="entry name" value="TPR-like"/>
    <property type="match status" value="1"/>
</dbReference>
<feature type="region of interest" description="Disordered" evidence="2">
    <location>
        <begin position="1"/>
        <end position="31"/>
    </location>
</feature>
<protein>
    <submittedName>
        <fullName evidence="3">UPF0661 TPR repeat-containing protein</fullName>
    </submittedName>
</protein>
<keyword evidence="4" id="KW-1185">Reference proteome</keyword>
<feature type="region of interest" description="Disordered" evidence="2">
    <location>
        <begin position="365"/>
        <end position="398"/>
    </location>
</feature>
<dbReference type="EMBL" id="LGSR01000017">
    <property type="protein sequence ID" value="KOS20589.1"/>
    <property type="molecule type" value="Genomic_DNA"/>
</dbReference>
<dbReference type="STRING" id="150374.A0A0M9VV47"/>
<evidence type="ECO:0000313" key="3">
    <source>
        <dbReference type="EMBL" id="KOS20589.1"/>
    </source>
</evidence>